<proteinExistence type="predicted"/>
<dbReference type="Proteomes" id="UP000614350">
    <property type="component" value="Unassembled WGS sequence"/>
</dbReference>
<accession>A0A834JQK9</accession>
<comment type="caution">
    <text evidence="2">The sequence shown here is derived from an EMBL/GenBank/DDBJ whole genome shotgun (WGS) entry which is preliminary data.</text>
</comment>
<gene>
    <name evidence="2" type="ORF">HZH66_008826</name>
</gene>
<dbReference type="AlphaFoldDB" id="A0A834JQK9"/>
<protein>
    <submittedName>
        <fullName evidence="2">Uncharacterized protein</fullName>
    </submittedName>
</protein>
<dbReference type="EMBL" id="JACSEA010000009">
    <property type="protein sequence ID" value="KAF7392993.1"/>
    <property type="molecule type" value="Genomic_DNA"/>
</dbReference>
<keyword evidence="3" id="KW-1185">Reference proteome</keyword>
<organism evidence="2 3">
    <name type="scientific">Vespula vulgaris</name>
    <name type="common">Yellow jacket</name>
    <name type="synonym">Wasp</name>
    <dbReference type="NCBI Taxonomy" id="7454"/>
    <lineage>
        <taxon>Eukaryota</taxon>
        <taxon>Metazoa</taxon>
        <taxon>Ecdysozoa</taxon>
        <taxon>Arthropoda</taxon>
        <taxon>Hexapoda</taxon>
        <taxon>Insecta</taxon>
        <taxon>Pterygota</taxon>
        <taxon>Neoptera</taxon>
        <taxon>Endopterygota</taxon>
        <taxon>Hymenoptera</taxon>
        <taxon>Apocrita</taxon>
        <taxon>Aculeata</taxon>
        <taxon>Vespoidea</taxon>
        <taxon>Vespidae</taxon>
        <taxon>Vespinae</taxon>
        <taxon>Vespula</taxon>
    </lineage>
</organism>
<evidence type="ECO:0000313" key="3">
    <source>
        <dbReference type="Proteomes" id="UP000614350"/>
    </source>
</evidence>
<feature type="region of interest" description="Disordered" evidence="1">
    <location>
        <begin position="1"/>
        <end position="32"/>
    </location>
</feature>
<evidence type="ECO:0000313" key="2">
    <source>
        <dbReference type="EMBL" id="KAF7392993.1"/>
    </source>
</evidence>
<feature type="compositionally biased region" description="Gly residues" evidence="1">
    <location>
        <begin position="14"/>
        <end position="31"/>
    </location>
</feature>
<reference evidence="2" key="1">
    <citation type="journal article" date="2020" name="G3 (Bethesda)">
        <title>High-Quality Assemblies for Three Invasive Social Wasps from the &lt;i&gt;Vespula&lt;/i&gt; Genus.</title>
        <authorList>
            <person name="Harrop T.W.R."/>
            <person name="Guhlin J."/>
            <person name="McLaughlin G.M."/>
            <person name="Permina E."/>
            <person name="Stockwell P."/>
            <person name="Gilligan J."/>
            <person name="Le Lec M.F."/>
            <person name="Gruber M.A.M."/>
            <person name="Quinn O."/>
            <person name="Lovegrove M."/>
            <person name="Duncan E.J."/>
            <person name="Remnant E.J."/>
            <person name="Van Eeckhoven J."/>
            <person name="Graham B."/>
            <person name="Knapp R.A."/>
            <person name="Langford K.W."/>
            <person name="Kronenberg Z."/>
            <person name="Press M.O."/>
            <person name="Eacker S.M."/>
            <person name="Wilson-Rankin E.E."/>
            <person name="Purcell J."/>
            <person name="Lester P.J."/>
            <person name="Dearden P.K."/>
        </authorList>
    </citation>
    <scope>NUCLEOTIDE SEQUENCE</scope>
    <source>
        <strain evidence="2">Marl-1</strain>
    </source>
</reference>
<evidence type="ECO:0000256" key="1">
    <source>
        <dbReference type="SAM" id="MobiDB-lite"/>
    </source>
</evidence>
<sequence>MTNPLCSLRERGSGSDGGGGGGSGGDGGGGSVARILLPRQWSVGPKHQAGNEPHNAEVQAAAAYLLFADAYGPIDGFTRRRVVWWGTVGWNGSEDVGRRNTNRRESECWTYDRNYRSDLTLTVVQRAFDI</sequence>
<name>A0A834JQK9_VESVU</name>